<reference evidence="2 3" key="1">
    <citation type="submission" date="2018-06" db="EMBL/GenBank/DDBJ databases">
        <title>Genomic Encyclopedia of Type Strains, Phase III (KMG-III): the genomes of soil and plant-associated and newly described type strains.</title>
        <authorList>
            <person name="Whitman W."/>
        </authorList>
    </citation>
    <scope>NUCLEOTIDE SEQUENCE [LARGE SCALE GENOMIC DNA]</scope>
    <source>
        <strain evidence="2 3">CECT 9025</strain>
    </source>
</reference>
<dbReference type="Proteomes" id="UP000248311">
    <property type="component" value="Unassembled WGS sequence"/>
</dbReference>
<sequence length="347" mass="38022">MPKQIALFNHKGGVSKTTTAFNLGYMLAQKGKKVLLVDCDPQCNLTGMFMGFTAAHELEQLYRGKGIKNIRDGLAPAFESKPIPLAPVECQSLEDQENLFLLPGHIGLAEYETTLGIAQELSGSLPTLQNLPGAMPHLFRITAEAVGADIIIVDMSPSLGPINQNLLTTSHFFLVPMAPDYFSVMAIDSLANVLPKWREWLTRALAISTLQDATYPLPDVGPKFLGTIIQKYRLRSGNTASTAFQKWIDEIVDKTASVLIPTLKKSGMLLNEERYTRAGISAGGPILQMSDFNGLIAQSQKHSSPVFALSDAQLEQSGIVLERIKKSMDRFNKLFSEAADKIIMLID</sequence>
<dbReference type="Pfam" id="PF13614">
    <property type="entry name" value="AAA_31"/>
    <property type="match status" value="1"/>
</dbReference>
<dbReference type="SUPFAM" id="SSF52540">
    <property type="entry name" value="P-loop containing nucleoside triphosphate hydrolases"/>
    <property type="match status" value="1"/>
</dbReference>
<dbReference type="InterPro" id="IPR025669">
    <property type="entry name" value="AAA_dom"/>
</dbReference>
<dbReference type="Gene3D" id="3.40.50.300">
    <property type="entry name" value="P-loop containing nucleotide triphosphate hydrolases"/>
    <property type="match status" value="1"/>
</dbReference>
<dbReference type="AlphaFoldDB" id="A0A318SVR9"/>
<dbReference type="InterPro" id="IPR050678">
    <property type="entry name" value="DNA_Partitioning_ATPase"/>
</dbReference>
<dbReference type="PANTHER" id="PTHR13696">
    <property type="entry name" value="P-LOOP CONTAINING NUCLEOSIDE TRIPHOSPHATE HYDROLASE"/>
    <property type="match status" value="1"/>
</dbReference>
<dbReference type="PANTHER" id="PTHR13696:SF52">
    <property type="entry name" value="PARA FAMILY PROTEIN CT_582"/>
    <property type="match status" value="1"/>
</dbReference>
<proteinExistence type="predicted"/>
<organism evidence="2 3">
    <name type="scientific">Pseudoroseicyclus aestuarii</name>
    <dbReference type="NCBI Taxonomy" id="1795041"/>
    <lineage>
        <taxon>Bacteria</taxon>
        <taxon>Pseudomonadati</taxon>
        <taxon>Pseudomonadota</taxon>
        <taxon>Alphaproteobacteria</taxon>
        <taxon>Rhodobacterales</taxon>
        <taxon>Paracoccaceae</taxon>
        <taxon>Pseudoroseicyclus</taxon>
    </lineage>
</organism>
<accession>A0A318SVR9</accession>
<keyword evidence="3" id="KW-1185">Reference proteome</keyword>
<gene>
    <name evidence="2" type="ORF">DFP88_103309</name>
</gene>
<dbReference type="EMBL" id="QJTE01000003">
    <property type="protein sequence ID" value="PYE83947.1"/>
    <property type="molecule type" value="Genomic_DNA"/>
</dbReference>
<dbReference type="OrthoDB" id="9777757at2"/>
<feature type="domain" description="AAA" evidence="1">
    <location>
        <begin position="3"/>
        <end position="205"/>
    </location>
</feature>
<comment type="caution">
    <text evidence="2">The sequence shown here is derived from an EMBL/GenBank/DDBJ whole genome shotgun (WGS) entry which is preliminary data.</text>
</comment>
<dbReference type="InterPro" id="IPR027417">
    <property type="entry name" value="P-loop_NTPase"/>
</dbReference>
<dbReference type="RefSeq" id="WP_110814496.1">
    <property type="nucleotide sequence ID" value="NZ_QJTE01000003.1"/>
</dbReference>
<protein>
    <submittedName>
        <fullName evidence="2">AAA domain-containing protein</fullName>
    </submittedName>
</protein>
<evidence type="ECO:0000313" key="2">
    <source>
        <dbReference type="EMBL" id="PYE83947.1"/>
    </source>
</evidence>
<name>A0A318SVR9_9RHOB</name>
<evidence type="ECO:0000313" key="3">
    <source>
        <dbReference type="Proteomes" id="UP000248311"/>
    </source>
</evidence>
<dbReference type="CDD" id="cd02042">
    <property type="entry name" value="ParAB_family"/>
    <property type="match status" value="1"/>
</dbReference>
<evidence type="ECO:0000259" key="1">
    <source>
        <dbReference type="Pfam" id="PF13614"/>
    </source>
</evidence>